<dbReference type="EMBL" id="LXQA011246217">
    <property type="protein sequence ID" value="MCI90501.1"/>
    <property type="molecule type" value="Genomic_DNA"/>
</dbReference>
<sequence>MGEAKSYPDLDTTGIKIEDLWVRRWGRFHKVAIRSKGGIDKIKVKKPPRPNLK</sequence>
<feature type="non-terminal residue" evidence="1">
    <location>
        <position position="53"/>
    </location>
</feature>
<comment type="caution">
    <text evidence="1">The sequence shown here is derived from an EMBL/GenBank/DDBJ whole genome shotgun (WGS) entry which is preliminary data.</text>
</comment>
<reference evidence="1 2" key="1">
    <citation type="journal article" date="2018" name="Front. Plant Sci.">
        <title>Red Clover (Trifolium pratense) and Zigzag Clover (T. medium) - A Picture of Genomic Similarities and Differences.</title>
        <authorList>
            <person name="Dluhosova J."/>
            <person name="Istvanek J."/>
            <person name="Nedelnik J."/>
            <person name="Repkova J."/>
        </authorList>
    </citation>
    <scope>NUCLEOTIDE SEQUENCE [LARGE SCALE GENOMIC DNA]</scope>
    <source>
        <strain evidence="2">cv. 10/8</strain>
        <tissue evidence="1">Leaf</tissue>
    </source>
</reference>
<dbReference type="Proteomes" id="UP000265520">
    <property type="component" value="Unassembled WGS sequence"/>
</dbReference>
<organism evidence="1 2">
    <name type="scientific">Trifolium medium</name>
    <dbReference type="NCBI Taxonomy" id="97028"/>
    <lineage>
        <taxon>Eukaryota</taxon>
        <taxon>Viridiplantae</taxon>
        <taxon>Streptophyta</taxon>
        <taxon>Embryophyta</taxon>
        <taxon>Tracheophyta</taxon>
        <taxon>Spermatophyta</taxon>
        <taxon>Magnoliopsida</taxon>
        <taxon>eudicotyledons</taxon>
        <taxon>Gunneridae</taxon>
        <taxon>Pentapetalae</taxon>
        <taxon>rosids</taxon>
        <taxon>fabids</taxon>
        <taxon>Fabales</taxon>
        <taxon>Fabaceae</taxon>
        <taxon>Papilionoideae</taxon>
        <taxon>50 kb inversion clade</taxon>
        <taxon>NPAAA clade</taxon>
        <taxon>Hologalegina</taxon>
        <taxon>IRL clade</taxon>
        <taxon>Trifolieae</taxon>
        <taxon>Trifolium</taxon>
    </lineage>
</organism>
<evidence type="ECO:0000313" key="2">
    <source>
        <dbReference type="Proteomes" id="UP000265520"/>
    </source>
</evidence>
<evidence type="ECO:0000313" key="1">
    <source>
        <dbReference type="EMBL" id="MCI90501.1"/>
    </source>
</evidence>
<dbReference type="AlphaFoldDB" id="A0A392VU54"/>
<proteinExistence type="predicted"/>
<name>A0A392VU54_9FABA</name>
<accession>A0A392VU54</accession>
<keyword evidence="2" id="KW-1185">Reference proteome</keyword>
<protein>
    <submittedName>
        <fullName evidence="1">Uncharacterized protein</fullName>
    </submittedName>
</protein>